<feature type="repeat" description="ANK" evidence="3">
    <location>
        <begin position="400"/>
        <end position="432"/>
    </location>
</feature>
<feature type="repeat" description="ANK" evidence="3">
    <location>
        <begin position="532"/>
        <end position="564"/>
    </location>
</feature>
<name>A2EKR4_TRIV3</name>
<feature type="repeat" description="ANK" evidence="3">
    <location>
        <begin position="466"/>
        <end position="498"/>
    </location>
</feature>
<dbReference type="PANTHER" id="PTHR24198:SF165">
    <property type="entry name" value="ANKYRIN REPEAT-CONTAINING PROTEIN-RELATED"/>
    <property type="match status" value="1"/>
</dbReference>
<feature type="repeat" description="ANK" evidence="3">
    <location>
        <begin position="499"/>
        <end position="531"/>
    </location>
</feature>
<dbReference type="SUPFAM" id="SSF48403">
    <property type="entry name" value="Ankyrin repeat"/>
    <property type="match status" value="2"/>
</dbReference>
<evidence type="ECO:0000256" key="3">
    <source>
        <dbReference type="PROSITE-ProRule" id="PRU00023"/>
    </source>
</evidence>
<dbReference type="PANTHER" id="PTHR24198">
    <property type="entry name" value="ANKYRIN REPEAT AND PROTEIN KINASE DOMAIN-CONTAINING PROTEIN"/>
    <property type="match status" value="1"/>
</dbReference>
<dbReference type="InterPro" id="IPR020683">
    <property type="entry name" value="DUF3447"/>
</dbReference>
<proteinExistence type="predicted"/>
<evidence type="ECO:0000313" key="6">
    <source>
        <dbReference type="Proteomes" id="UP000001542"/>
    </source>
</evidence>
<dbReference type="VEuPathDB" id="TrichDB:TVAGG3_0865470"/>
<evidence type="ECO:0000256" key="1">
    <source>
        <dbReference type="ARBA" id="ARBA00022737"/>
    </source>
</evidence>
<dbReference type="InParanoid" id="A2EKR4"/>
<dbReference type="eggNOG" id="KOG4177">
    <property type="taxonomic scope" value="Eukaryota"/>
</dbReference>
<keyword evidence="1" id="KW-0677">Repeat</keyword>
<feature type="domain" description="DUF3447" evidence="4">
    <location>
        <begin position="184"/>
        <end position="260"/>
    </location>
</feature>
<dbReference type="Pfam" id="PF12796">
    <property type="entry name" value="Ank_2"/>
    <property type="match status" value="3"/>
</dbReference>
<dbReference type="VEuPathDB" id="TrichDB:TVAG_150790"/>
<sequence length="628" mass="71111">MIDLMSNDYLKQYDEFIDTYHGLFHLQSTASLEDVLHLIDSVLISKYQMHITDLVSSLFVAIQFNYRSVRLYLNIINQIFTKYTFSTSEYNVLRRTSDQININIAPNSNNVYKVNLDLKEFPKEDEIEYIIMYDQIDRFMRNITEIAIDNIYIDVFNFPPLSAIEAAAYFGSVNIFFFLLSNLNKKITPQCLQYSLIGENTDIINECLKKHEIDEACLYCTVRSHNDEFLKYIIEHDICDIKDIETSAVILSQNLKALFLMFEKDKNSIIPWCAAIPQSLEILKHNDFDYAYIDPVLGTLLSVATTYNNYEICKLLLENDEVCKTIINLRSNLDNPPLLYAVKNNYIEIAKLLILRDADLNAKDLAGQTALQIVSIYNCKEIAGFLISNGANINEKEIKTKKSAIHFAAANNSVDVLNILITNGADVNDKAKEKATPLYFAILSHHKEASKFLISHGADINFKGKYGITPLIFATRRNLKEIVELLISNGAEINAKTDLGLSALHHAASQNYKDIAECLILHGANVNIKDNGGHTPLYYAAGNNGKDVVILLISYGINVYNKEDINSSLFIAVAKNNKEITKILIDNGADINTKDTHGLSVLHIAVQKILSQNYRIPYFAWSKNQCSR</sequence>
<dbReference type="KEGG" id="tva:4764606"/>
<dbReference type="InterPro" id="IPR002110">
    <property type="entry name" value="Ankyrin_rpt"/>
</dbReference>
<keyword evidence="6" id="KW-1185">Reference proteome</keyword>
<reference evidence="5" key="1">
    <citation type="submission" date="2006-10" db="EMBL/GenBank/DDBJ databases">
        <authorList>
            <person name="Amadeo P."/>
            <person name="Zhao Q."/>
            <person name="Wortman J."/>
            <person name="Fraser-Liggett C."/>
            <person name="Carlton J."/>
        </authorList>
    </citation>
    <scope>NUCLEOTIDE SEQUENCE</scope>
    <source>
        <strain evidence="5">G3</strain>
    </source>
</reference>
<dbReference type="SMART" id="SM00248">
    <property type="entry name" value="ANK"/>
    <property type="match status" value="10"/>
</dbReference>
<dbReference type="Pfam" id="PF11929">
    <property type="entry name" value="DUF3447"/>
    <property type="match status" value="1"/>
</dbReference>
<reference evidence="5" key="2">
    <citation type="journal article" date="2007" name="Science">
        <title>Draft genome sequence of the sexually transmitted pathogen Trichomonas vaginalis.</title>
        <authorList>
            <person name="Carlton J.M."/>
            <person name="Hirt R.P."/>
            <person name="Silva J.C."/>
            <person name="Delcher A.L."/>
            <person name="Schatz M."/>
            <person name="Zhao Q."/>
            <person name="Wortman J.R."/>
            <person name="Bidwell S.L."/>
            <person name="Alsmark U.C.M."/>
            <person name="Besteiro S."/>
            <person name="Sicheritz-Ponten T."/>
            <person name="Noel C.J."/>
            <person name="Dacks J.B."/>
            <person name="Foster P.G."/>
            <person name="Simillion C."/>
            <person name="Van de Peer Y."/>
            <person name="Miranda-Saavedra D."/>
            <person name="Barton G.J."/>
            <person name="Westrop G.D."/>
            <person name="Mueller S."/>
            <person name="Dessi D."/>
            <person name="Fiori P.L."/>
            <person name="Ren Q."/>
            <person name="Paulsen I."/>
            <person name="Zhang H."/>
            <person name="Bastida-Corcuera F.D."/>
            <person name="Simoes-Barbosa A."/>
            <person name="Brown M.T."/>
            <person name="Hayes R.D."/>
            <person name="Mukherjee M."/>
            <person name="Okumura C.Y."/>
            <person name="Schneider R."/>
            <person name="Smith A.J."/>
            <person name="Vanacova S."/>
            <person name="Villalvazo M."/>
            <person name="Haas B.J."/>
            <person name="Pertea M."/>
            <person name="Feldblyum T.V."/>
            <person name="Utterback T.R."/>
            <person name="Shu C.L."/>
            <person name="Osoegawa K."/>
            <person name="de Jong P.J."/>
            <person name="Hrdy I."/>
            <person name="Horvathova L."/>
            <person name="Zubacova Z."/>
            <person name="Dolezal P."/>
            <person name="Malik S.B."/>
            <person name="Logsdon J.M. Jr."/>
            <person name="Henze K."/>
            <person name="Gupta A."/>
            <person name="Wang C.C."/>
            <person name="Dunne R.L."/>
            <person name="Upcroft J.A."/>
            <person name="Upcroft P."/>
            <person name="White O."/>
            <person name="Salzberg S.L."/>
            <person name="Tang P."/>
            <person name="Chiu C.-H."/>
            <person name="Lee Y.-S."/>
            <person name="Embley T.M."/>
            <person name="Coombs G.H."/>
            <person name="Mottram J.C."/>
            <person name="Tachezy J."/>
            <person name="Fraser-Liggett C.M."/>
            <person name="Johnson P.J."/>
        </authorList>
    </citation>
    <scope>NUCLEOTIDE SEQUENCE [LARGE SCALE GENOMIC DNA]</scope>
    <source>
        <strain evidence="5">G3</strain>
    </source>
</reference>
<dbReference type="STRING" id="5722.A2EKR4"/>
<dbReference type="PRINTS" id="PR01415">
    <property type="entry name" value="ANKYRIN"/>
</dbReference>
<dbReference type="RefSeq" id="XP_001318934.1">
    <property type="nucleotide sequence ID" value="XM_001318899.1"/>
</dbReference>
<evidence type="ECO:0000313" key="5">
    <source>
        <dbReference type="EMBL" id="EAY06711.1"/>
    </source>
</evidence>
<dbReference type="PROSITE" id="PS50088">
    <property type="entry name" value="ANK_REPEAT"/>
    <property type="match status" value="8"/>
</dbReference>
<dbReference type="InterPro" id="IPR036770">
    <property type="entry name" value="Ankyrin_rpt-contain_sf"/>
</dbReference>
<evidence type="ECO:0000256" key="2">
    <source>
        <dbReference type="ARBA" id="ARBA00023043"/>
    </source>
</evidence>
<feature type="repeat" description="ANK" evidence="3">
    <location>
        <begin position="333"/>
        <end position="365"/>
    </location>
</feature>
<accession>A2EKR4</accession>
<feature type="repeat" description="ANK" evidence="3">
    <location>
        <begin position="366"/>
        <end position="398"/>
    </location>
</feature>
<dbReference type="AlphaFoldDB" id="A2EKR4"/>
<dbReference type="EMBL" id="DS113416">
    <property type="protein sequence ID" value="EAY06711.1"/>
    <property type="molecule type" value="Genomic_DNA"/>
</dbReference>
<keyword evidence="2 3" id="KW-0040">ANK repeat</keyword>
<dbReference type="Pfam" id="PF13637">
    <property type="entry name" value="Ank_4"/>
    <property type="match status" value="1"/>
</dbReference>
<dbReference type="Proteomes" id="UP000001542">
    <property type="component" value="Unassembled WGS sequence"/>
</dbReference>
<feature type="repeat" description="ANK" evidence="3">
    <location>
        <begin position="433"/>
        <end position="465"/>
    </location>
</feature>
<dbReference type="Gene3D" id="1.25.40.20">
    <property type="entry name" value="Ankyrin repeat-containing domain"/>
    <property type="match status" value="2"/>
</dbReference>
<dbReference type="PROSITE" id="PS50297">
    <property type="entry name" value="ANK_REP_REGION"/>
    <property type="match status" value="7"/>
</dbReference>
<gene>
    <name evidence="5" type="ORF">TVAG_309980</name>
</gene>
<evidence type="ECO:0000259" key="4">
    <source>
        <dbReference type="Pfam" id="PF11929"/>
    </source>
</evidence>
<feature type="repeat" description="ANK" evidence="3">
    <location>
        <begin position="564"/>
        <end position="596"/>
    </location>
</feature>
<protein>
    <recommendedName>
        <fullName evidence="4">DUF3447 domain-containing protein</fullName>
    </recommendedName>
</protein>
<organism evidence="5 6">
    <name type="scientific">Trichomonas vaginalis (strain ATCC PRA-98 / G3)</name>
    <dbReference type="NCBI Taxonomy" id="412133"/>
    <lineage>
        <taxon>Eukaryota</taxon>
        <taxon>Metamonada</taxon>
        <taxon>Parabasalia</taxon>
        <taxon>Trichomonadida</taxon>
        <taxon>Trichomonadidae</taxon>
        <taxon>Trichomonas</taxon>
    </lineage>
</organism>